<dbReference type="PANTHER" id="PTHR43420">
    <property type="entry name" value="ACETYLTRANSFERASE"/>
    <property type="match status" value="1"/>
</dbReference>
<name>A0A4Y6US14_SACBS</name>
<dbReference type="GO" id="GO:0016747">
    <property type="term" value="F:acyltransferase activity, transferring groups other than amino-acyl groups"/>
    <property type="evidence" value="ECO:0007669"/>
    <property type="project" value="InterPro"/>
</dbReference>
<gene>
    <name evidence="4" type="ORF">FFV09_00270</name>
</gene>
<dbReference type="Gene3D" id="3.40.630.30">
    <property type="match status" value="1"/>
</dbReference>
<feature type="domain" description="N-acetyltransferase" evidence="3">
    <location>
        <begin position="123"/>
        <end position="257"/>
    </location>
</feature>
<dbReference type="SUPFAM" id="SSF55729">
    <property type="entry name" value="Acyl-CoA N-acyltransferases (Nat)"/>
    <property type="match status" value="2"/>
</dbReference>
<dbReference type="Proteomes" id="UP000316968">
    <property type="component" value="Chromosome"/>
</dbReference>
<dbReference type="Pfam" id="PF00583">
    <property type="entry name" value="Acetyltransf_1"/>
    <property type="match status" value="2"/>
</dbReference>
<dbReference type="RefSeq" id="WP_141445817.1">
    <property type="nucleotide sequence ID" value="NZ_CP041217.1"/>
</dbReference>
<dbReference type="AlphaFoldDB" id="A0A4Y6US14"/>
<evidence type="ECO:0000313" key="5">
    <source>
        <dbReference type="Proteomes" id="UP000316968"/>
    </source>
</evidence>
<reference evidence="4 5" key="1">
    <citation type="submission" date="2019-06" db="EMBL/GenBank/DDBJ databases">
        <title>Saccharibacillus brassicae sp. nov., an endophytic bacterium isolated from Chinese cabbage seeds (Brassica pekinensis).</title>
        <authorList>
            <person name="Jiang L."/>
            <person name="Lee J."/>
            <person name="Kim S.W."/>
        </authorList>
    </citation>
    <scope>NUCLEOTIDE SEQUENCE [LARGE SCALE GENOMIC DNA]</scope>
    <source>
        <strain evidence="5">KCTC 43072 / ATSA2</strain>
    </source>
</reference>
<dbReference type="InterPro" id="IPR050680">
    <property type="entry name" value="YpeA/RimI_acetyltransf"/>
</dbReference>
<keyword evidence="1 4" id="KW-0808">Transferase</keyword>
<keyword evidence="5" id="KW-1185">Reference proteome</keyword>
<dbReference type="EMBL" id="CP041217">
    <property type="protein sequence ID" value="QDH19428.1"/>
    <property type="molecule type" value="Genomic_DNA"/>
</dbReference>
<evidence type="ECO:0000259" key="3">
    <source>
        <dbReference type="PROSITE" id="PS51186"/>
    </source>
</evidence>
<evidence type="ECO:0000256" key="2">
    <source>
        <dbReference type="ARBA" id="ARBA00023315"/>
    </source>
</evidence>
<dbReference type="KEGG" id="saca:FFV09_00270"/>
<dbReference type="InterPro" id="IPR000182">
    <property type="entry name" value="GNAT_dom"/>
</dbReference>
<keyword evidence="2" id="KW-0012">Acyltransferase</keyword>
<sequence length="257" mass="29197">MKLNEDLLRSDTRSDNFDYFRYDADGALIGFLALYGFGDQFEVCGMVHPDCRRQGLFTQLWNEALASGALDTAESILLNAPKASDSAAAWLRTLHCRYSFSEYEMKWQDDVPGSLDEAPGTPVSYRPFQPEDFPTVARLYADGFEMKESEVSSMIDEERPNASRTRSMIVRRGETVGTLVLDYDIPGESSIFGLVVDDAYRGQGIGRSILRQVIRSERERGQQILIGVETENEHALRLYESCGFRAYTVQDYYELKR</sequence>
<evidence type="ECO:0000256" key="1">
    <source>
        <dbReference type="ARBA" id="ARBA00022679"/>
    </source>
</evidence>
<organism evidence="4 5">
    <name type="scientific">Saccharibacillus brassicae</name>
    <dbReference type="NCBI Taxonomy" id="2583377"/>
    <lineage>
        <taxon>Bacteria</taxon>
        <taxon>Bacillati</taxon>
        <taxon>Bacillota</taxon>
        <taxon>Bacilli</taxon>
        <taxon>Bacillales</taxon>
        <taxon>Paenibacillaceae</taxon>
        <taxon>Saccharibacillus</taxon>
    </lineage>
</organism>
<dbReference type="InterPro" id="IPR016181">
    <property type="entry name" value="Acyl_CoA_acyltransferase"/>
</dbReference>
<protein>
    <submittedName>
        <fullName evidence="4">GNAT family N-acetyltransferase</fullName>
    </submittedName>
</protein>
<dbReference type="PROSITE" id="PS51186">
    <property type="entry name" value="GNAT"/>
    <property type="match status" value="1"/>
</dbReference>
<dbReference type="CDD" id="cd04301">
    <property type="entry name" value="NAT_SF"/>
    <property type="match status" value="2"/>
</dbReference>
<proteinExistence type="predicted"/>
<dbReference type="OrthoDB" id="7163760at2"/>
<accession>A0A4Y6US14</accession>
<evidence type="ECO:0000313" key="4">
    <source>
        <dbReference type="EMBL" id="QDH19428.1"/>
    </source>
</evidence>